<dbReference type="OrthoDB" id="9771846at2"/>
<name>A0A5B0DYT0_9HYPH</name>
<dbReference type="PANTHER" id="PTHR34136:SF1">
    <property type="entry name" value="UDP-N-ACETYL-D-MANNOSAMINURONIC ACID TRANSFERASE"/>
    <property type="match status" value="1"/>
</dbReference>
<keyword evidence="4" id="KW-1185">Reference proteome</keyword>
<dbReference type="Proteomes" id="UP000324738">
    <property type="component" value="Unassembled WGS sequence"/>
</dbReference>
<evidence type="ECO:0000256" key="2">
    <source>
        <dbReference type="ARBA" id="ARBA00022679"/>
    </source>
</evidence>
<comment type="caution">
    <text evidence="3">The sequence shown here is derived from an EMBL/GenBank/DDBJ whole genome shotgun (WGS) entry which is preliminary data.</text>
</comment>
<protein>
    <submittedName>
        <fullName evidence="3">WecB/TagA/CpsF family glycosyltransferase</fullName>
    </submittedName>
</protein>
<dbReference type="EMBL" id="VTWH01000002">
    <property type="protein sequence ID" value="KAA0971005.1"/>
    <property type="molecule type" value="Genomic_DNA"/>
</dbReference>
<keyword evidence="2 3" id="KW-0808">Transferase</keyword>
<organism evidence="3 4">
    <name type="scientific">Aureimonas fodinaquatilis</name>
    <dbReference type="NCBI Taxonomy" id="2565783"/>
    <lineage>
        <taxon>Bacteria</taxon>
        <taxon>Pseudomonadati</taxon>
        <taxon>Pseudomonadota</taxon>
        <taxon>Alphaproteobacteria</taxon>
        <taxon>Hyphomicrobiales</taxon>
        <taxon>Aurantimonadaceae</taxon>
        <taxon>Aureimonas</taxon>
    </lineage>
</organism>
<sequence length="315" mass="34972">MRLLPGVGQRSATRFFGDRKIVSTCRILGVAIANETMEAAQNYIAAQIQEGGASSIYFVNAHTLNFASSDPAYRTVLSRAHRIYGDGTGVRWAARFRGVNLLDNVNGTDLIPLILASGKNLRCFLVGSTPARIETISNRVSELFPNTQVVGAHHGYLDDTMSQTVVDAINASGANLVLVGMGNPLQERWIDQYGSSVPGALMIGVGGLFEYWSGALDRAPLWMRRMGIEWVHLMLRQPWKARRYLIGNPIYIFRAIRYARADRKAFFELEENVQCRDKVLHQVDGLPKKLPEWSSAEGEASLDGFFDHQNPRSAS</sequence>
<dbReference type="AlphaFoldDB" id="A0A5B0DYT0"/>
<accession>A0A5B0DYT0</accession>
<evidence type="ECO:0000256" key="1">
    <source>
        <dbReference type="ARBA" id="ARBA00022676"/>
    </source>
</evidence>
<evidence type="ECO:0000313" key="3">
    <source>
        <dbReference type="EMBL" id="KAA0971005.1"/>
    </source>
</evidence>
<dbReference type="InterPro" id="IPR004629">
    <property type="entry name" value="WecG_TagA_CpsF"/>
</dbReference>
<dbReference type="CDD" id="cd06533">
    <property type="entry name" value="Glyco_transf_WecG_TagA"/>
    <property type="match status" value="1"/>
</dbReference>
<dbReference type="Pfam" id="PF03808">
    <property type="entry name" value="Glyco_tran_WecG"/>
    <property type="match status" value="1"/>
</dbReference>
<evidence type="ECO:0000313" key="4">
    <source>
        <dbReference type="Proteomes" id="UP000324738"/>
    </source>
</evidence>
<reference evidence="3 4" key="1">
    <citation type="submission" date="2019-08" db="EMBL/GenBank/DDBJ databases">
        <title>Aureimonas fodiniaquatilis sp. nov., isolated from a coal mine wastewater.</title>
        <authorList>
            <person name="Kim W."/>
        </authorList>
    </citation>
    <scope>NUCLEOTIDE SEQUENCE [LARGE SCALE GENOMIC DNA]</scope>
    <source>
        <strain evidence="3 4">CAU 1482</strain>
    </source>
</reference>
<keyword evidence="1" id="KW-0328">Glycosyltransferase</keyword>
<dbReference type="NCBIfam" id="TIGR00696">
    <property type="entry name" value="wecG_tagA_cpsF"/>
    <property type="match status" value="1"/>
</dbReference>
<dbReference type="PANTHER" id="PTHR34136">
    <property type="match status" value="1"/>
</dbReference>
<dbReference type="GO" id="GO:0016758">
    <property type="term" value="F:hexosyltransferase activity"/>
    <property type="evidence" value="ECO:0007669"/>
    <property type="project" value="TreeGrafter"/>
</dbReference>
<gene>
    <name evidence="3" type="ORF">FPY71_11140</name>
</gene>
<proteinExistence type="predicted"/>